<comment type="caution">
    <text evidence="1">The sequence shown here is derived from an EMBL/GenBank/DDBJ whole genome shotgun (WGS) entry which is preliminary data.</text>
</comment>
<sequence length="120" mass="14521">MMAIELTPHEKKMIQKYIFLPLVRTALEHDKKVIGITSAKFREGYITVIDRAIHRVTSDIRKNKDDLFEHHIRMTRISWLDYEVCARNRIFNVVYQKSVAGEWIRERIDDYLPFSHRHFY</sequence>
<name>A0A917S786_9BACL</name>
<dbReference type="AlphaFoldDB" id="A0A917S786"/>
<evidence type="ECO:0000313" key="2">
    <source>
        <dbReference type="Proteomes" id="UP000654670"/>
    </source>
</evidence>
<dbReference type="InterPro" id="IPR058600">
    <property type="entry name" value="YhjD-like"/>
</dbReference>
<proteinExistence type="predicted"/>
<accession>A0A917S786</accession>
<dbReference type="EMBL" id="BMOK01000015">
    <property type="protein sequence ID" value="GGL62510.1"/>
    <property type="molecule type" value="Genomic_DNA"/>
</dbReference>
<dbReference type="Proteomes" id="UP000654670">
    <property type="component" value="Unassembled WGS sequence"/>
</dbReference>
<gene>
    <name evidence="1" type="ORF">GCM10007968_28140</name>
</gene>
<keyword evidence="2" id="KW-1185">Reference proteome</keyword>
<dbReference type="Pfam" id="PF26325">
    <property type="entry name" value="YhjD"/>
    <property type="match status" value="1"/>
</dbReference>
<protein>
    <submittedName>
        <fullName evidence="1">Uncharacterized protein</fullName>
    </submittedName>
</protein>
<reference evidence="1" key="1">
    <citation type="journal article" date="2014" name="Int. J. Syst. Evol. Microbiol.">
        <title>Complete genome sequence of Corynebacterium casei LMG S-19264T (=DSM 44701T), isolated from a smear-ripened cheese.</title>
        <authorList>
            <consortium name="US DOE Joint Genome Institute (JGI-PGF)"/>
            <person name="Walter F."/>
            <person name="Albersmeier A."/>
            <person name="Kalinowski J."/>
            <person name="Ruckert C."/>
        </authorList>
    </citation>
    <scope>NUCLEOTIDE SEQUENCE</scope>
    <source>
        <strain evidence="1">JCM 15325</strain>
    </source>
</reference>
<evidence type="ECO:0000313" key="1">
    <source>
        <dbReference type="EMBL" id="GGL62510.1"/>
    </source>
</evidence>
<reference evidence="1" key="2">
    <citation type="submission" date="2020-09" db="EMBL/GenBank/DDBJ databases">
        <authorList>
            <person name="Sun Q."/>
            <person name="Ohkuma M."/>
        </authorList>
    </citation>
    <scope>NUCLEOTIDE SEQUENCE</scope>
    <source>
        <strain evidence="1">JCM 15325</strain>
    </source>
</reference>
<organism evidence="1 2">
    <name type="scientific">Sporolactobacillus putidus</name>
    <dbReference type="NCBI Taxonomy" id="492735"/>
    <lineage>
        <taxon>Bacteria</taxon>
        <taxon>Bacillati</taxon>
        <taxon>Bacillota</taxon>
        <taxon>Bacilli</taxon>
        <taxon>Bacillales</taxon>
        <taxon>Sporolactobacillaceae</taxon>
        <taxon>Sporolactobacillus</taxon>
    </lineage>
</organism>